<gene>
    <name evidence="2" type="ORF">FOMPIDRAFT_1112645</name>
</gene>
<dbReference type="Pfam" id="PF03999">
    <property type="entry name" value="MAP65_ASE1"/>
    <property type="match status" value="1"/>
</dbReference>
<dbReference type="OrthoDB" id="642895at2759"/>
<feature type="compositionally biased region" description="Polar residues" evidence="1">
    <location>
        <begin position="664"/>
        <end position="673"/>
    </location>
</feature>
<evidence type="ECO:0008006" key="4">
    <source>
        <dbReference type="Google" id="ProtNLM"/>
    </source>
</evidence>
<dbReference type="eggNOG" id="KOG4302">
    <property type="taxonomic scope" value="Eukaryota"/>
</dbReference>
<evidence type="ECO:0000313" key="3">
    <source>
        <dbReference type="Proteomes" id="UP000015241"/>
    </source>
</evidence>
<evidence type="ECO:0000313" key="2">
    <source>
        <dbReference type="EMBL" id="EPT04763.1"/>
    </source>
</evidence>
<dbReference type="STRING" id="743788.S8EKQ5"/>
<keyword evidence="3" id="KW-1185">Reference proteome</keyword>
<feature type="region of interest" description="Disordered" evidence="1">
    <location>
        <begin position="490"/>
        <end position="522"/>
    </location>
</feature>
<dbReference type="GO" id="GO:0005737">
    <property type="term" value="C:cytoplasm"/>
    <property type="evidence" value="ECO:0007669"/>
    <property type="project" value="TreeGrafter"/>
</dbReference>
<evidence type="ECO:0000256" key="1">
    <source>
        <dbReference type="SAM" id="MobiDB-lite"/>
    </source>
</evidence>
<organism evidence="2 3">
    <name type="scientific">Fomitopsis schrenkii</name>
    <name type="common">Brown rot fungus</name>
    <dbReference type="NCBI Taxonomy" id="2126942"/>
    <lineage>
        <taxon>Eukaryota</taxon>
        <taxon>Fungi</taxon>
        <taxon>Dikarya</taxon>
        <taxon>Basidiomycota</taxon>
        <taxon>Agaricomycotina</taxon>
        <taxon>Agaricomycetes</taxon>
        <taxon>Polyporales</taxon>
        <taxon>Fomitopsis</taxon>
    </lineage>
</organism>
<dbReference type="AlphaFoldDB" id="S8EKQ5"/>
<proteinExistence type="predicted"/>
<dbReference type="PANTHER" id="PTHR19321">
    <property type="entry name" value="PROTEIN REGULATOR OF CYTOKINESIS 1 PRC1-RELATED"/>
    <property type="match status" value="1"/>
</dbReference>
<sequence>MSTTITSLLNSLHTHLQSQTQLLPTLHAQLGLPPTALTDELNTLQQQLTQCIESQIDLRRKQVDGWMEQCAEVENQCIRYGKALGGHVKATGGSVGEIRKEQVLPRRFEIISEYQEKLRQLYHTKLEQLLTLTGRLNTLSNTLGPEFYPQDILDPIPAAGEDEYDSASHRDVTPERFSRLEKELVRGKGEVSKRLTQLSSTLVQIDWLYTELGISPPSLDDLPSSSSLLGLPPLPRSTSSCSNRTASSSDPFLSTSMSVSITMSTPTPAARTKQSAPLLLSIPDSPKEAPDTEYRRILARFVARMEEASEEDLHESATAYLGLEGVDPTPGLISWAESTRADLEDIKRKREAHIQAMYDQLEALWRRLGVPDADMDAFVEAQCGSTEETVRVYEEELERMLELKRERMGTFVENARAEIVKLWDELMVSEEERADFAPFADDEHTEELLAIHEEEIRRLKEERKLKGPLLASVRKYFEICEDEKELAASASDQSRLLGRGPRDPGRLLREEKMRKRVSKEKPRLEQDLLASIPAWETETGRAFLVHGESMLQLLMETASANDKENTKRGKPARAGSVPPRSKTPLNPPHHYLPATTHGGAHSKGTGTVTPAVRPGSSMATSQPSKRPRLGESTAAHNNVPAHAAPTYLGSSRGPGAHRPGSPSKIPSKTSMSSLPRPVPIAMPVPKPGTVHHALGHGRVPSAQAAPHSYGLAQSQMRATSAASAMSYSRGYGAPALNASVLAKKASRARRESFKPRPSMENDWAMSGGRYAGFAGAVKEEEDY</sequence>
<feature type="compositionally biased region" description="Basic and acidic residues" evidence="1">
    <location>
        <begin position="500"/>
        <end position="522"/>
    </location>
</feature>
<dbReference type="PANTHER" id="PTHR19321:SF41">
    <property type="entry name" value="FASCETTO-RELATED"/>
    <property type="match status" value="1"/>
</dbReference>
<name>S8EKQ5_FOMSC</name>
<dbReference type="HOGENOM" id="CLU_009812_0_0_1"/>
<dbReference type="GO" id="GO:0008017">
    <property type="term" value="F:microtubule binding"/>
    <property type="evidence" value="ECO:0007669"/>
    <property type="project" value="InterPro"/>
</dbReference>
<feature type="compositionally biased region" description="Low complexity" evidence="1">
    <location>
        <begin position="633"/>
        <end position="646"/>
    </location>
</feature>
<feature type="region of interest" description="Disordered" evidence="1">
    <location>
        <begin position="230"/>
        <end position="253"/>
    </location>
</feature>
<dbReference type="Gene3D" id="1.20.58.1520">
    <property type="match status" value="1"/>
</dbReference>
<dbReference type="InParanoid" id="S8EKQ5"/>
<reference evidence="2 3" key="1">
    <citation type="journal article" date="2012" name="Science">
        <title>The Paleozoic origin of enzymatic lignin decomposition reconstructed from 31 fungal genomes.</title>
        <authorList>
            <person name="Floudas D."/>
            <person name="Binder M."/>
            <person name="Riley R."/>
            <person name="Barry K."/>
            <person name="Blanchette R.A."/>
            <person name="Henrissat B."/>
            <person name="Martinez A.T."/>
            <person name="Otillar R."/>
            <person name="Spatafora J.W."/>
            <person name="Yadav J.S."/>
            <person name="Aerts A."/>
            <person name="Benoit I."/>
            <person name="Boyd A."/>
            <person name="Carlson A."/>
            <person name="Copeland A."/>
            <person name="Coutinho P.M."/>
            <person name="de Vries R.P."/>
            <person name="Ferreira P."/>
            <person name="Findley K."/>
            <person name="Foster B."/>
            <person name="Gaskell J."/>
            <person name="Glotzer D."/>
            <person name="Gorecki P."/>
            <person name="Heitman J."/>
            <person name="Hesse C."/>
            <person name="Hori C."/>
            <person name="Igarashi K."/>
            <person name="Jurgens J.A."/>
            <person name="Kallen N."/>
            <person name="Kersten P."/>
            <person name="Kohler A."/>
            <person name="Kuees U."/>
            <person name="Kumar T.K.A."/>
            <person name="Kuo A."/>
            <person name="LaButti K."/>
            <person name="Larrondo L.F."/>
            <person name="Lindquist E."/>
            <person name="Ling A."/>
            <person name="Lombard V."/>
            <person name="Lucas S."/>
            <person name="Lundell T."/>
            <person name="Martin R."/>
            <person name="McLaughlin D.J."/>
            <person name="Morgenstern I."/>
            <person name="Morin E."/>
            <person name="Murat C."/>
            <person name="Nagy L.G."/>
            <person name="Nolan M."/>
            <person name="Ohm R.A."/>
            <person name="Patyshakuliyeva A."/>
            <person name="Rokas A."/>
            <person name="Ruiz-Duenas F.J."/>
            <person name="Sabat G."/>
            <person name="Salamov A."/>
            <person name="Samejima M."/>
            <person name="Schmutz J."/>
            <person name="Slot J.C."/>
            <person name="St John F."/>
            <person name="Stenlid J."/>
            <person name="Sun H."/>
            <person name="Sun S."/>
            <person name="Syed K."/>
            <person name="Tsang A."/>
            <person name="Wiebenga A."/>
            <person name="Young D."/>
            <person name="Pisabarro A."/>
            <person name="Eastwood D.C."/>
            <person name="Martin F."/>
            <person name="Cullen D."/>
            <person name="Grigoriev I.V."/>
            <person name="Hibbett D.S."/>
        </authorList>
    </citation>
    <scope>NUCLEOTIDE SEQUENCE</scope>
    <source>
        <strain evidence="3">FP-58527</strain>
    </source>
</reference>
<dbReference type="GO" id="GO:1990023">
    <property type="term" value="C:mitotic spindle midzone"/>
    <property type="evidence" value="ECO:0007669"/>
    <property type="project" value="TreeGrafter"/>
</dbReference>
<dbReference type="GO" id="GO:0051256">
    <property type="term" value="P:mitotic spindle midzone assembly"/>
    <property type="evidence" value="ECO:0007669"/>
    <property type="project" value="TreeGrafter"/>
</dbReference>
<accession>S8EKQ5</accession>
<dbReference type="Proteomes" id="UP000015241">
    <property type="component" value="Unassembled WGS sequence"/>
</dbReference>
<dbReference type="EMBL" id="KE504125">
    <property type="protein sequence ID" value="EPT04763.1"/>
    <property type="molecule type" value="Genomic_DNA"/>
</dbReference>
<feature type="region of interest" description="Disordered" evidence="1">
    <location>
        <begin position="559"/>
        <end position="676"/>
    </location>
</feature>
<dbReference type="InterPro" id="IPR007145">
    <property type="entry name" value="MAP65_Ase1_PRC1"/>
</dbReference>
<protein>
    <recommendedName>
        <fullName evidence="4">Microtubule associated protein</fullName>
    </recommendedName>
</protein>